<dbReference type="Proteomes" id="UP000823886">
    <property type="component" value="Unassembled WGS sequence"/>
</dbReference>
<evidence type="ECO:0000256" key="3">
    <source>
        <dbReference type="ARBA" id="ARBA00022692"/>
    </source>
</evidence>
<gene>
    <name evidence="9" type="ORF">H9753_06235</name>
</gene>
<feature type="domain" description="ABC3 transporter permease C-terminal" evidence="8">
    <location>
        <begin position="9"/>
        <end position="128"/>
    </location>
</feature>
<reference evidence="9" key="1">
    <citation type="journal article" date="2021" name="PeerJ">
        <title>Extensive microbial diversity within the chicken gut microbiome revealed by metagenomics and culture.</title>
        <authorList>
            <person name="Gilroy R."/>
            <person name="Ravi A."/>
            <person name="Getino M."/>
            <person name="Pursley I."/>
            <person name="Horton D.L."/>
            <person name="Alikhan N.F."/>
            <person name="Baker D."/>
            <person name="Gharbi K."/>
            <person name="Hall N."/>
            <person name="Watson M."/>
            <person name="Adriaenssens E.M."/>
            <person name="Foster-Nyarko E."/>
            <person name="Jarju S."/>
            <person name="Secka A."/>
            <person name="Antonio M."/>
            <person name="Oren A."/>
            <person name="Chaudhuri R.R."/>
            <person name="La Ragione R."/>
            <person name="Hildebrand F."/>
            <person name="Pallen M.J."/>
        </authorList>
    </citation>
    <scope>NUCLEOTIDE SEQUENCE</scope>
    <source>
        <strain evidence="9">ChiBcec2-3848</strain>
    </source>
</reference>
<feature type="transmembrane region" description="Helical" evidence="7">
    <location>
        <begin position="101"/>
        <end position="122"/>
    </location>
</feature>
<dbReference type="EMBL" id="DWVZ01000081">
    <property type="protein sequence ID" value="HJC63202.1"/>
    <property type="molecule type" value="Genomic_DNA"/>
</dbReference>
<dbReference type="PANTHER" id="PTHR30572:SF4">
    <property type="entry name" value="ABC TRANSPORTER PERMEASE YTRF"/>
    <property type="match status" value="1"/>
</dbReference>
<dbReference type="InterPro" id="IPR050250">
    <property type="entry name" value="Macrolide_Exporter_MacB"/>
</dbReference>
<feature type="transmembrane region" description="Helical" evidence="7">
    <location>
        <begin position="58"/>
        <end position="81"/>
    </location>
</feature>
<evidence type="ECO:0000256" key="5">
    <source>
        <dbReference type="ARBA" id="ARBA00023136"/>
    </source>
</evidence>
<reference evidence="9" key="2">
    <citation type="submission" date="2021-04" db="EMBL/GenBank/DDBJ databases">
        <authorList>
            <person name="Gilroy R."/>
        </authorList>
    </citation>
    <scope>NUCLEOTIDE SEQUENCE</scope>
    <source>
        <strain evidence="9">ChiBcec2-3848</strain>
    </source>
</reference>
<name>A0A9D2PLE2_9FIRM</name>
<comment type="subcellular location">
    <subcellularLocation>
        <location evidence="1">Cell membrane</location>
        <topology evidence="1">Multi-pass membrane protein</topology>
    </subcellularLocation>
</comment>
<accession>A0A9D2PLE2</accession>
<evidence type="ECO:0000256" key="4">
    <source>
        <dbReference type="ARBA" id="ARBA00022989"/>
    </source>
</evidence>
<evidence type="ECO:0000256" key="6">
    <source>
        <dbReference type="ARBA" id="ARBA00038076"/>
    </source>
</evidence>
<evidence type="ECO:0000256" key="2">
    <source>
        <dbReference type="ARBA" id="ARBA00022475"/>
    </source>
</evidence>
<sequence length="138" mass="15903">DVAYGVMQVISWFIFLFGVINLINTTLSNQYSRRQENSVLRSIGLAPKQLAQMTVWEGMVYVVSSILLMLAIGLPITLLVWRKFSISAYAGRILPYEFPWLQMGVYVVVLVTVELILSVWTIRRQKKQSLIEQMRSME</sequence>
<dbReference type="AlphaFoldDB" id="A0A9D2PLE2"/>
<keyword evidence="4 7" id="KW-1133">Transmembrane helix</keyword>
<dbReference type="GO" id="GO:0022857">
    <property type="term" value="F:transmembrane transporter activity"/>
    <property type="evidence" value="ECO:0007669"/>
    <property type="project" value="TreeGrafter"/>
</dbReference>
<feature type="transmembrane region" description="Helical" evidence="7">
    <location>
        <begin position="6"/>
        <end position="24"/>
    </location>
</feature>
<proteinExistence type="inferred from homology"/>
<comment type="caution">
    <text evidence="9">The sequence shown here is derived from an EMBL/GenBank/DDBJ whole genome shotgun (WGS) entry which is preliminary data.</text>
</comment>
<feature type="non-terminal residue" evidence="9">
    <location>
        <position position="1"/>
    </location>
</feature>
<dbReference type="PANTHER" id="PTHR30572">
    <property type="entry name" value="MEMBRANE COMPONENT OF TRANSPORTER-RELATED"/>
    <property type="match status" value="1"/>
</dbReference>
<evidence type="ECO:0000259" key="8">
    <source>
        <dbReference type="Pfam" id="PF02687"/>
    </source>
</evidence>
<evidence type="ECO:0000313" key="10">
    <source>
        <dbReference type="Proteomes" id="UP000823886"/>
    </source>
</evidence>
<protein>
    <submittedName>
        <fullName evidence="9">ABC transporter permease</fullName>
    </submittedName>
</protein>
<keyword evidence="2" id="KW-1003">Cell membrane</keyword>
<keyword evidence="3 7" id="KW-0812">Transmembrane</keyword>
<dbReference type="GO" id="GO:0005886">
    <property type="term" value="C:plasma membrane"/>
    <property type="evidence" value="ECO:0007669"/>
    <property type="project" value="UniProtKB-SubCell"/>
</dbReference>
<organism evidence="9 10">
    <name type="scientific">Candidatus Blautia merdavium</name>
    <dbReference type="NCBI Taxonomy" id="2838494"/>
    <lineage>
        <taxon>Bacteria</taxon>
        <taxon>Bacillati</taxon>
        <taxon>Bacillota</taxon>
        <taxon>Clostridia</taxon>
        <taxon>Lachnospirales</taxon>
        <taxon>Lachnospiraceae</taxon>
        <taxon>Blautia</taxon>
    </lineage>
</organism>
<dbReference type="Pfam" id="PF02687">
    <property type="entry name" value="FtsX"/>
    <property type="match status" value="1"/>
</dbReference>
<comment type="similarity">
    <text evidence="6">Belongs to the ABC-4 integral membrane protein family.</text>
</comment>
<dbReference type="InterPro" id="IPR003838">
    <property type="entry name" value="ABC3_permease_C"/>
</dbReference>
<evidence type="ECO:0000256" key="1">
    <source>
        <dbReference type="ARBA" id="ARBA00004651"/>
    </source>
</evidence>
<keyword evidence="5 7" id="KW-0472">Membrane</keyword>
<evidence type="ECO:0000313" key="9">
    <source>
        <dbReference type="EMBL" id="HJC63202.1"/>
    </source>
</evidence>
<evidence type="ECO:0000256" key="7">
    <source>
        <dbReference type="SAM" id="Phobius"/>
    </source>
</evidence>